<dbReference type="EMBL" id="NAJO01000021">
    <property type="protein sequence ID" value="OQO04681.1"/>
    <property type="molecule type" value="Genomic_DNA"/>
</dbReference>
<dbReference type="Proteomes" id="UP000192596">
    <property type="component" value="Unassembled WGS sequence"/>
</dbReference>
<dbReference type="GO" id="GO:0005730">
    <property type="term" value="C:nucleolus"/>
    <property type="evidence" value="ECO:0007669"/>
    <property type="project" value="UniProtKB-SubCell"/>
</dbReference>
<sequence length="420" mass="46637">MAQMVEKKRKRQSNGVQTPSKKVDTGILKVTHSSSTDPNARPIIASTPGCTAPSIPFEAYRNESSTLLHSTKHPRLDYTALPTPATSPLSHYIAVYDPATQTLDLTPAQHVTLRSTLRSETQQVENSNRERTIGKQREILGETFGTKKAKKAIASKTVNAITKGGNAQGKPNDVETAILGSVAVKAAHIKTEEEEAEAALAAKPIPKPNLKAERVEDVYDLEILIPLSDQRLVQVKDWQDNALADIPMDFSNRMTAFRVSEIAKAGEYTKLKALGYLNALLEFHEALAPAGRGGKKVPKKEVLVKKMSTYPETLIDSVRRRFAAGNELNKFQQDYLYTHICALALYIDNYTVEMSNLKDDLKLENKQLGQYFSELGCRISPPTEKEREVWKLTKAMASATKVAKLKLPLEFPRARAGRRR</sequence>
<protein>
    <recommendedName>
        <fullName evidence="9">DNA-directed RNA polymerase I subunit rpa49</fullName>
    </recommendedName>
</protein>
<gene>
    <name evidence="7" type="ORF">B0A48_09603</name>
</gene>
<dbReference type="OrthoDB" id="532500at2759"/>
<keyword evidence="5" id="KW-0539">Nucleus</keyword>
<dbReference type="Pfam" id="PF06870">
    <property type="entry name" value="RNA_pol_I_A49"/>
    <property type="match status" value="1"/>
</dbReference>
<keyword evidence="8" id="KW-1185">Reference proteome</keyword>
<evidence type="ECO:0008006" key="9">
    <source>
        <dbReference type="Google" id="ProtNLM"/>
    </source>
</evidence>
<feature type="region of interest" description="Disordered" evidence="6">
    <location>
        <begin position="1"/>
        <end position="43"/>
    </location>
</feature>
<dbReference type="InterPro" id="IPR009668">
    <property type="entry name" value="RNA_pol-assoc_fac_A49-like"/>
</dbReference>
<evidence type="ECO:0000256" key="5">
    <source>
        <dbReference type="ARBA" id="ARBA00023242"/>
    </source>
</evidence>
<comment type="caution">
    <text evidence="7">The sequence shown here is derived from an EMBL/GenBank/DDBJ whole genome shotgun (WGS) entry which is preliminary data.</text>
</comment>
<dbReference type="InParanoid" id="A0A1V8T090"/>
<comment type="subcellular location">
    <subcellularLocation>
        <location evidence="1">Nucleus</location>
        <location evidence="1">Nucleolus</location>
    </subcellularLocation>
</comment>
<evidence type="ECO:0000256" key="2">
    <source>
        <dbReference type="ARBA" id="ARBA00009430"/>
    </source>
</evidence>
<accession>A0A1V8T090</accession>
<dbReference type="AlphaFoldDB" id="A0A1V8T090"/>
<dbReference type="GO" id="GO:0003677">
    <property type="term" value="F:DNA binding"/>
    <property type="evidence" value="ECO:0007669"/>
    <property type="project" value="InterPro"/>
</dbReference>
<dbReference type="GO" id="GO:0006351">
    <property type="term" value="P:DNA-templated transcription"/>
    <property type="evidence" value="ECO:0007669"/>
    <property type="project" value="InterPro"/>
</dbReference>
<evidence type="ECO:0000313" key="7">
    <source>
        <dbReference type="EMBL" id="OQO04681.1"/>
    </source>
</evidence>
<keyword evidence="3" id="KW-0240">DNA-directed RNA polymerase</keyword>
<comment type="similarity">
    <text evidence="2">Belongs to the eukaryotic RPA49/POLR1E RNA polymerase subunit family.</text>
</comment>
<evidence type="ECO:0000256" key="4">
    <source>
        <dbReference type="ARBA" id="ARBA00023163"/>
    </source>
</evidence>
<name>A0A1V8T090_9PEZI</name>
<evidence type="ECO:0000256" key="1">
    <source>
        <dbReference type="ARBA" id="ARBA00004604"/>
    </source>
</evidence>
<dbReference type="STRING" id="1507870.A0A1V8T090"/>
<dbReference type="PANTHER" id="PTHR14440">
    <property type="entry name" value="DNA-DIRECTED RNA POLYMERASE I SUBUNIT RPA49"/>
    <property type="match status" value="1"/>
</dbReference>
<dbReference type="GO" id="GO:0000428">
    <property type="term" value="C:DNA-directed RNA polymerase complex"/>
    <property type="evidence" value="ECO:0007669"/>
    <property type="project" value="UniProtKB-KW"/>
</dbReference>
<evidence type="ECO:0000256" key="3">
    <source>
        <dbReference type="ARBA" id="ARBA00022478"/>
    </source>
</evidence>
<keyword evidence="4" id="KW-0804">Transcription</keyword>
<reference evidence="8" key="1">
    <citation type="submission" date="2017-03" db="EMBL/GenBank/DDBJ databases">
        <title>Genomes of endolithic fungi from Antarctica.</title>
        <authorList>
            <person name="Coleine C."/>
            <person name="Masonjones S."/>
            <person name="Stajich J.E."/>
        </authorList>
    </citation>
    <scope>NUCLEOTIDE SEQUENCE [LARGE SCALE GENOMIC DNA]</scope>
    <source>
        <strain evidence="8">CCFEE 5527</strain>
    </source>
</reference>
<dbReference type="FunCoup" id="A0A1V8T090">
    <property type="interactions" value="1264"/>
</dbReference>
<organism evidence="7 8">
    <name type="scientific">Cryoendolithus antarcticus</name>
    <dbReference type="NCBI Taxonomy" id="1507870"/>
    <lineage>
        <taxon>Eukaryota</taxon>
        <taxon>Fungi</taxon>
        <taxon>Dikarya</taxon>
        <taxon>Ascomycota</taxon>
        <taxon>Pezizomycotina</taxon>
        <taxon>Dothideomycetes</taxon>
        <taxon>Dothideomycetidae</taxon>
        <taxon>Cladosporiales</taxon>
        <taxon>Cladosporiaceae</taxon>
        <taxon>Cryoendolithus</taxon>
    </lineage>
</organism>
<evidence type="ECO:0000313" key="8">
    <source>
        <dbReference type="Proteomes" id="UP000192596"/>
    </source>
</evidence>
<evidence type="ECO:0000256" key="6">
    <source>
        <dbReference type="SAM" id="MobiDB-lite"/>
    </source>
</evidence>
<proteinExistence type="inferred from homology"/>